<dbReference type="InterPro" id="IPR027417">
    <property type="entry name" value="P-loop_NTPase"/>
</dbReference>
<evidence type="ECO:0000256" key="1">
    <source>
        <dbReference type="ARBA" id="ARBA00004340"/>
    </source>
</evidence>
<dbReference type="GO" id="GO:0005576">
    <property type="term" value="C:extracellular region"/>
    <property type="evidence" value="ECO:0007669"/>
    <property type="project" value="UniProtKB-SubCell"/>
</dbReference>
<organism evidence="5 6">
    <name type="scientific">Phytophthora oleae</name>
    <dbReference type="NCBI Taxonomy" id="2107226"/>
    <lineage>
        <taxon>Eukaryota</taxon>
        <taxon>Sar</taxon>
        <taxon>Stramenopiles</taxon>
        <taxon>Oomycota</taxon>
        <taxon>Peronosporomycetes</taxon>
        <taxon>Peronosporales</taxon>
        <taxon>Peronosporaceae</taxon>
        <taxon>Phytophthora</taxon>
    </lineage>
</organism>
<dbReference type="Proteomes" id="UP001632037">
    <property type="component" value="Unassembled WGS sequence"/>
</dbReference>
<name>A0ABD3F9K8_9STRA</name>
<proteinExistence type="predicted"/>
<evidence type="ECO:0000259" key="4">
    <source>
        <dbReference type="Pfam" id="PF20147"/>
    </source>
</evidence>
<comment type="caution">
    <text evidence="5">The sequence shown here is derived from an EMBL/GenBank/DDBJ whole genome shotgun (WGS) entry which is preliminary data.</text>
</comment>
<gene>
    <name evidence="5" type="ORF">V7S43_012998</name>
</gene>
<evidence type="ECO:0000256" key="3">
    <source>
        <dbReference type="ARBA" id="ARBA00022525"/>
    </source>
</evidence>
<evidence type="ECO:0000256" key="2">
    <source>
        <dbReference type="ARBA" id="ARBA00004613"/>
    </source>
</evidence>
<evidence type="ECO:0000313" key="6">
    <source>
        <dbReference type="Proteomes" id="UP001632037"/>
    </source>
</evidence>
<dbReference type="Pfam" id="PF20147">
    <property type="entry name" value="Crinkler"/>
    <property type="match status" value="1"/>
</dbReference>
<dbReference type="AlphaFoldDB" id="A0ABD3F9K8"/>
<sequence>MMKLFCAVVGVAGSAFEVDIDADQFVGDLKVKIQAAKMYQFPADEQQLFLTKPKDGAWLRSDDPDVISMRSGAIPEQVKKLLVDEIDPAEEIGDLFGGAPTKKMIHVLVVVTETGVSGDNNALIKKQRLEWQSARRGSHTYDPNSQYFQLEKEDMDESGLPPVRLMLYCRPTFHRQLEFLREKVLNEGHLGWILGPHGTGKSTTAMAFASTVDRSKWIITWIHVSKSMTRWRCVRLTGDERKTRRIGLQDVEEVLEVDDKTKRHMVLVDGLAALDAFIELTSTCIDWFLLSKEKRRLAFVCSMSSRGKVDEDLEIETGAVEFPVYSWTLDEYHVAIQDDEVWTNVSPYLDAPQVLPSKKMSRESREDMVQSKYYYAGGSCRYMFGFSTASVMGKLTSAVESLDTAATHATSGQRSSSTINRLHAMFQRPNDVGVVSPVISQYAATLIAVTCGPEAIKMFMSTHRDSSNPALNGWMLEIVFFASLRNGGLDLVDAAGNKVATWNQSVSTILVTDGIPAFSSAEPVWIRPKKWNQGGYDAIMVCKRTQYVRMVQVTSAHKHSFRIDHFYKWLDMLSKSSQGFTVKKLEIFFVVEQEKLSAFGFGNVYGEGLLAPFHWKKGKETEKVKIVGIRGLYNLSGISAA</sequence>
<dbReference type="EMBL" id="JBIMZQ010000033">
    <property type="protein sequence ID" value="KAL3662199.1"/>
    <property type="molecule type" value="Genomic_DNA"/>
</dbReference>
<keyword evidence="3" id="KW-0964">Secreted</keyword>
<dbReference type="SUPFAM" id="SSF52540">
    <property type="entry name" value="P-loop containing nucleoside triphosphate hydrolases"/>
    <property type="match status" value="1"/>
</dbReference>
<feature type="domain" description="Crinkler effector protein N-terminal" evidence="4">
    <location>
        <begin position="2"/>
        <end position="110"/>
    </location>
</feature>
<evidence type="ECO:0000313" key="5">
    <source>
        <dbReference type="EMBL" id="KAL3662199.1"/>
    </source>
</evidence>
<reference evidence="5 6" key="1">
    <citation type="submission" date="2024-09" db="EMBL/GenBank/DDBJ databases">
        <title>Genome sequencing and assembly of Phytophthora oleae, isolate VK10A, causative agent of rot of olive drupes.</title>
        <authorList>
            <person name="Conti Taguali S."/>
            <person name="Riolo M."/>
            <person name="La Spada F."/>
            <person name="Cacciola S.O."/>
            <person name="Dionisio G."/>
        </authorList>
    </citation>
    <scope>NUCLEOTIDE SEQUENCE [LARGE SCALE GENOMIC DNA]</scope>
    <source>
        <strain evidence="5 6">VK10A</strain>
    </source>
</reference>
<dbReference type="CDD" id="cd17039">
    <property type="entry name" value="Ubl_ubiquitin_like"/>
    <property type="match status" value="1"/>
</dbReference>
<dbReference type="InterPro" id="IPR045379">
    <property type="entry name" value="Crinkler_N"/>
</dbReference>
<accession>A0ABD3F9K8</accession>
<comment type="subcellular location">
    <subcellularLocation>
        <location evidence="1">Host cell</location>
    </subcellularLocation>
    <subcellularLocation>
        <location evidence="2">Secreted</location>
    </subcellularLocation>
</comment>
<keyword evidence="6" id="KW-1185">Reference proteome</keyword>
<dbReference type="GO" id="GO:0043657">
    <property type="term" value="C:host cell"/>
    <property type="evidence" value="ECO:0007669"/>
    <property type="project" value="UniProtKB-SubCell"/>
</dbReference>
<protein>
    <recommendedName>
        <fullName evidence="4">Crinkler effector protein N-terminal domain-containing protein</fullName>
    </recommendedName>
</protein>
<dbReference type="Gene3D" id="3.40.50.300">
    <property type="entry name" value="P-loop containing nucleotide triphosphate hydrolases"/>
    <property type="match status" value="1"/>
</dbReference>